<gene>
    <name evidence="2" type="ORF">M768_00590</name>
</gene>
<proteinExistence type="predicted"/>
<name>A0A0M0FA59_CELCE</name>
<dbReference type="EMBL" id="ATNL01000006">
    <property type="protein sequence ID" value="KON74454.1"/>
    <property type="molecule type" value="Genomic_DNA"/>
</dbReference>
<organism evidence="2 3">
    <name type="scientific">Cellulosimicrobium cellulans F16</name>
    <dbReference type="NCBI Taxonomy" id="1350482"/>
    <lineage>
        <taxon>Bacteria</taxon>
        <taxon>Bacillati</taxon>
        <taxon>Actinomycetota</taxon>
        <taxon>Actinomycetes</taxon>
        <taxon>Micrococcales</taxon>
        <taxon>Promicromonosporaceae</taxon>
        <taxon>Cellulosimicrobium</taxon>
    </lineage>
</organism>
<sequence length="33" mass="3728">MPLLADEGAHRREDPFWYGPITASIPGHRSPRP</sequence>
<dbReference type="Proteomes" id="UP000037387">
    <property type="component" value="Unassembled WGS sequence"/>
</dbReference>
<reference evidence="2 3" key="1">
    <citation type="journal article" date="2015" name="Sci. Rep.">
        <title>Functional and structural properties of a novel cellulosome-like multienzyme complex: efficient glycoside hydrolysis of water-insoluble 7-xylosyl-10-deacetylpaclitaxel.</title>
        <authorList>
            <person name="Dou T.Y."/>
            <person name="Luan H.W."/>
            <person name="Ge G.B."/>
            <person name="Dong M.M."/>
            <person name="Zou H.F."/>
            <person name="He Y.Q."/>
            <person name="Cui P."/>
            <person name="Wang J.Y."/>
            <person name="Hao D.C."/>
            <person name="Yang S.L."/>
            <person name="Yang L."/>
        </authorList>
    </citation>
    <scope>NUCLEOTIDE SEQUENCE [LARGE SCALE GENOMIC DNA]</scope>
    <source>
        <strain evidence="2 3">F16</strain>
    </source>
</reference>
<evidence type="ECO:0000256" key="1">
    <source>
        <dbReference type="SAM" id="MobiDB-lite"/>
    </source>
</evidence>
<protein>
    <submittedName>
        <fullName evidence="2">Uncharacterized protein</fullName>
    </submittedName>
</protein>
<evidence type="ECO:0000313" key="2">
    <source>
        <dbReference type="EMBL" id="KON74454.1"/>
    </source>
</evidence>
<dbReference type="PATRIC" id="fig|1350482.3.peg.103"/>
<keyword evidence="3" id="KW-1185">Reference proteome</keyword>
<comment type="caution">
    <text evidence="2">The sequence shown here is derived from an EMBL/GenBank/DDBJ whole genome shotgun (WGS) entry which is preliminary data.</text>
</comment>
<dbReference type="AlphaFoldDB" id="A0A0M0FA59"/>
<accession>A0A0M0FA59</accession>
<feature type="region of interest" description="Disordered" evidence="1">
    <location>
        <begin position="14"/>
        <end position="33"/>
    </location>
</feature>
<evidence type="ECO:0000313" key="3">
    <source>
        <dbReference type="Proteomes" id="UP000037387"/>
    </source>
</evidence>